<comment type="caution">
    <text evidence="1">The sequence shown here is derived from an EMBL/GenBank/DDBJ whole genome shotgun (WGS) entry which is preliminary data.</text>
</comment>
<protein>
    <recommendedName>
        <fullName evidence="3">DNA-binding protein</fullName>
    </recommendedName>
</protein>
<evidence type="ECO:0000313" key="2">
    <source>
        <dbReference type="Proteomes" id="UP000656732"/>
    </source>
</evidence>
<keyword evidence="2" id="KW-1185">Reference proteome</keyword>
<sequence length="618" mass="67233">MATTARRDPLSVPSDMIGPMNEIPTAASPTPRAWSGFAATAALQGLVGAWGSWNEDSFADIRRIGRYIEGSWRPEPGGRDVRPPAAGSWTELIGRTGALALRAAAPATRPERREVLLDFLQMWARTPFADPAYRFRLGRLAEPTSFTVRDHQGASFSLHLPAAGETLYFEAVLPGGEAAPCPEEPLYVADCHRGWGDPRQLLRLVELVRERGPAPWDTEAALALSEATGLSRPAASLVLAGNPGAGSYYQPFLDEHERATFGFKAGELEAAQDELSMLKNDDRLALLADVMPTDPGDLWAPGGLGRVAERIAATWAKQHGTRPRPPWNTWQAAVALETRMPATHLCHLFLDPANATLPPGFYLRARPCPPEHRHLRTAWDVMSSYDAETVADALFAGLTWAYADLPAGDPVRTGAPEVVHDVRKVLSGRDSPARILYSGVTSGSRGSRRWDWLTDGTCDRVMARITADDLPAGRYESDPRACAPDLVTDVASALGLSEDPAALYLQLLVLPAPSDRNVRRWNAWTPARHKAAAAELVKRGLVVVDRRARAGRTLFLPGPWAHGKKPLPPMETWKAPLIGAQLSADGSMVRDFELFPGTLPDLFTEAWRLVRGGEGPSD</sequence>
<dbReference type="EMBL" id="BMTU01000016">
    <property type="protein sequence ID" value="GGR03759.1"/>
    <property type="molecule type" value="Genomic_DNA"/>
</dbReference>
<accession>A0A918C3U5</accession>
<organism evidence="1 2">
    <name type="scientific">Streptomyces pilosus</name>
    <dbReference type="NCBI Taxonomy" id="28893"/>
    <lineage>
        <taxon>Bacteria</taxon>
        <taxon>Bacillati</taxon>
        <taxon>Actinomycetota</taxon>
        <taxon>Actinomycetes</taxon>
        <taxon>Kitasatosporales</taxon>
        <taxon>Streptomycetaceae</taxon>
        <taxon>Streptomyces</taxon>
    </lineage>
</organism>
<reference evidence="1" key="1">
    <citation type="journal article" date="2014" name="Int. J. Syst. Evol. Microbiol.">
        <title>Complete genome sequence of Corynebacterium casei LMG S-19264T (=DSM 44701T), isolated from a smear-ripened cheese.</title>
        <authorList>
            <consortium name="US DOE Joint Genome Institute (JGI-PGF)"/>
            <person name="Walter F."/>
            <person name="Albersmeier A."/>
            <person name="Kalinowski J."/>
            <person name="Ruckert C."/>
        </authorList>
    </citation>
    <scope>NUCLEOTIDE SEQUENCE</scope>
    <source>
        <strain evidence="1">JCM 4403</strain>
    </source>
</reference>
<dbReference type="Proteomes" id="UP000656732">
    <property type="component" value="Unassembled WGS sequence"/>
</dbReference>
<evidence type="ECO:0008006" key="3">
    <source>
        <dbReference type="Google" id="ProtNLM"/>
    </source>
</evidence>
<dbReference type="AlphaFoldDB" id="A0A918C3U5"/>
<gene>
    <name evidence="1" type="ORF">GCM10010280_59790</name>
</gene>
<name>A0A918C3U5_9ACTN</name>
<proteinExistence type="predicted"/>
<reference evidence="1" key="2">
    <citation type="submission" date="2020-09" db="EMBL/GenBank/DDBJ databases">
        <authorList>
            <person name="Sun Q."/>
            <person name="Ohkuma M."/>
        </authorList>
    </citation>
    <scope>NUCLEOTIDE SEQUENCE</scope>
    <source>
        <strain evidence="1">JCM 4403</strain>
    </source>
</reference>
<evidence type="ECO:0000313" key="1">
    <source>
        <dbReference type="EMBL" id="GGR03759.1"/>
    </source>
</evidence>